<keyword evidence="2" id="KW-1185">Reference proteome</keyword>
<accession>A0ACC6RTK6</accession>
<comment type="caution">
    <text evidence="1">The sequence shown here is derived from an EMBL/GenBank/DDBJ whole genome shotgun (WGS) entry which is preliminary data.</text>
</comment>
<dbReference type="EMBL" id="JAYMRU010000026">
    <property type="protein sequence ID" value="MEM5404115.1"/>
    <property type="molecule type" value="Genomic_DNA"/>
</dbReference>
<protein>
    <submittedName>
        <fullName evidence="1">Uncharacterized protein</fullName>
    </submittedName>
</protein>
<sequence length="93" mass="10563">MNRQNVTRACLAAILVFLIAGCQDKPTQAELTQTLQDRIDAAYSHISQARDQLNQLDRNNWQDVVSKTRESTQAAFVDIENAQYALKKLKEAR</sequence>
<evidence type="ECO:0000313" key="2">
    <source>
        <dbReference type="Proteomes" id="UP001392318"/>
    </source>
</evidence>
<proteinExistence type="predicted"/>
<organism evidence="1 2">
    <name type="scientific">Paraburkholderia unamae</name>
    <dbReference type="NCBI Taxonomy" id="219649"/>
    <lineage>
        <taxon>Bacteria</taxon>
        <taxon>Pseudomonadati</taxon>
        <taxon>Pseudomonadota</taxon>
        <taxon>Betaproteobacteria</taxon>
        <taxon>Burkholderiales</taxon>
        <taxon>Burkholderiaceae</taxon>
        <taxon>Paraburkholderia</taxon>
    </lineage>
</organism>
<evidence type="ECO:0000313" key="1">
    <source>
        <dbReference type="EMBL" id="MEM5404115.1"/>
    </source>
</evidence>
<dbReference type="Proteomes" id="UP001392318">
    <property type="component" value="Unassembled WGS sequence"/>
</dbReference>
<gene>
    <name evidence="1" type="ORF">VSR83_29475</name>
</gene>
<reference evidence="1" key="1">
    <citation type="submission" date="2024-01" db="EMBL/GenBank/DDBJ databases">
        <title>The diversity of rhizobia nodulating Mimosa spp. in eleven states of Brazil covering several biomes is determined by host plant, location, and edaphic factors.</title>
        <authorList>
            <person name="Rouws L."/>
            <person name="Barauna A."/>
            <person name="Beukes C."/>
            <person name="De Faria S.M."/>
            <person name="Gross E."/>
            <person name="Dos Reis Junior F.B."/>
            <person name="Simon M."/>
            <person name="Maluk M."/>
            <person name="Odee D.W."/>
            <person name="Kenicer G."/>
            <person name="Young J.P.W."/>
            <person name="Reis V.M."/>
            <person name="Zilli J."/>
            <person name="James E.K."/>
        </authorList>
    </citation>
    <scope>NUCLEOTIDE SEQUENCE</scope>
    <source>
        <strain evidence="1">JPY452</strain>
    </source>
</reference>
<name>A0ACC6RTK6_9BURK</name>